<protein>
    <submittedName>
        <fullName evidence="1">Uncharacterized protein</fullName>
    </submittedName>
</protein>
<name>A0A2C9VRR5_MANES</name>
<evidence type="ECO:0000313" key="1">
    <source>
        <dbReference type="EMBL" id="OAY47647.1"/>
    </source>
</evidence>
<accession>A0A2C9VRR5</accession>
<organism evidence="1">
    <name type="scientific">Manihot esculenta</name>
    <name type="common">Cassava</name>
    <name type="synonym">Jatropha manihot</name>
    <dbReference type="NCBI Taxonomy" id="3983"/>
    <lineage>
        <taxon>Eukaryota</taxon>
        <taxon>Viridiplantae</taxon>
        <taxon>Streptophyta</taxon>
        <taxon>Embryophyta</taxon>
        <taxon>Tracheophyta</taxon>
        <taxon>Spermatophyta</taxon>
        <taxon>Magnoliopsida</taxon>
        <taxon>eudicotyledons</taxon>
        <taxon>Gunneridae</taxon>
        <taxon>Pentapetalae</taxon>
        <taxon>rosids</taxon>
        <taxon>fabids</taxon>
        <taxon>Malpighiales</taxon>
        <taxon>Euphorbiaceae</taxon>
        <taxon>Crotonoideae</taxon>
        <taxon>Manihoteae</taxon>
        <taxon>Manihot</taxon>
    </lineage>
</organism>
<gene>
    <name evidence="1" type="ORF">MANES_06G094800</name>
</gene>
<proteinExistence type="predicted"/>
<dbReference type="EMBL" id="CM004392">
    <property type="protein sequence ID" value="OAY47647.1"/>
    <property type="molecule type" value="Genomic_DNA"/>
</dbReference>
<sequence length="83" mass="9559">MSISIRLLANSVILNYTIQTYTIQTCTMDKLCSFPTNSECTIYDIYGSKASDSPLLQTNHTLFLRIFNFDHLQSLRYCLRCGH</sequence>
<dbReference type="AlphaFoldDB" id="A0A2C9VRR5"/>
<reference evidence="1" key="1">
    <citation type="submission" date="2016-02" db="EMBL/GenBank/DDBJ databases">
        <title>WGS assembly of Manihot esculenta.</title>
        <authorList>
            <person name="Bredeson J.V."/>
            <person name="Prochnik S.E."/>
            <person name="Lyons J.B."/>
            <person name="Schmutz J."/>
            <person name="Grimwood J."/>
            <person name="Vrebalov J."/>
            <person name="Bart R.S."/>
            <person name="Amuge T."/>
            <person name="Ferguson M.E."/>
            <person name="Green R."/>
            <person name="Putnam N."/>
            <person name="Stites J."/>
            <person name="Rounsley S."/>
            <person name="Rokhsar D.S."/>
        </authorList>
    </citation>
    <scope>NUCLEOTIDE SEQUENCE [LARGE SCALE GENOMIC DNA]</scope>
    <source>
        <tissue evidence="1">Leaf</tissue>
    </source>
</reference>